<dbReference type="GO" id="GO:0016985">
    <property type="term" value="F:mannan endo-1,4-beta-mannosidase activity"/>
    <property type="evidence" value="ECO:0007669"/>
    <property type="project" value="UniProtKB-UniRule"/>
</dbReference>
<feature type="site" description="Plays an important role in maintaining the position of the catalytic nucleophile" evidence="7">
    <location>
        <position position="188"/>
    </location>
</feature>
<accession>A0A2T0U7R8</accession>
<feature type="active site" description="Proton donor" evidence="5 8">
    <location>
        <position position="189"/>
    </location>
</feature>
<keyword evidence="4" id="KW-0119">Carbohydrate metabolism</keyword>
<keyword evidence="11" id="KW-1185">Reference proteome</keyword>
<protein>
    <recommendedName>
        <fullName evidence="4">Mannan endo-1,4-beta-mannosidase</fullName>
        <ecNumber evidence="4">3.2.1.78</ecNumber>
    </recommendedName>
</protein>
<evidence type="ECO:0000313" key="11">
    <source>
        <dbReference type="Proteomes" id="UP000238034"/>
    </source>
</evidence>
<dbReference type="EC" id="3.2.1.78" evidence="4"/>
<dbReference type="Proteomes" id="UP000238034">
    <property type="component" value="Unassembled WGS sequence"/>
</dbReference>
<feature type="domain" description="GH26" evidence="9">
    <location>
        <begin position="34"/>
        <end position="368"/>
    </location>
</feature>
<evidence type="ECO:0000256" key="3">
    <source>
        <dbReference type="ARBA" id="ARBA00023295"/>
    </source>
</evidence>
<feature type="active site" description="Nucleophile" evidence="5 8">
    <location>
        <position position="297"/>
    </location>
</feature>
<evidence type="ECO:0000256" key="4">
    <source>
        <dbReference type="PIRNR" id="PIRNR018168"/>
    </source>
</evidence>
<dbReference type="AlphaFoldDB" id="A0A2T0U7R8"/>
<organism evidence="10 11">
    <name type="scientific">Arcticibacter pallidicorallinus</name>
    <dbReference type="NCBI Taxonomy" id="1259464"/>
    <lineage>
        <taxon>Bacteria</taxon>
        <taxon>Pseudomonadati</taxon>
        <taxon>Bacteroidota</taxon>
        <taxon>Sphingobacteriia</taxon>
        <taxon>Sphingobacteriales</taxon>
        <taxon>Sphingobacteriaceae</taxon>
        <taxon>Arcticibacter</taxon>
    </lineage>
</organism>
<evidence type="ECO:0000256" key="8">
    <source>
        <dbReference type="PROSITE-ProRule" id="PRU01100"/>
    </source>
</evidence>
<keyword evidence="4" id="KW-0732">Signal</keyword>
<evidence type="ECO:0000256" key="2">
    <source>
        <dbReference type="ARBA" id="ARBA00022801"/>
    </source>
</evidence>
<feature type="chain" id="PRO_5015377506" description="Mannan endo-1,4-beta-mannosidase" evidence="4">
    <location>
        <begin position="25"/>
        <end position="377"/>
    </location>
</feature>
<evidence type="ECO:0000313" key="10">
    <source>
        <dbReference type="EMBL" id="PRY53966.1"/>
    </source>
</evidence>
<feature type="binding site" evidence="6">
    <location>
        <position position="194"/>
    </location>
    <ligand>
        <name>substrate</name>
    </ligand>
</feature>
<dbReference type="Gene3D" id="3.20.20.80">
    <property type="entry name" value="Glycosidases"/>
    <property type="match status" value="1"/>
</dbReference>
<dbReference type="RefSeq" id="WP_106292540.1">
    <property type="nucleotide sequence ID" value="NZ_PVTH01000003.1"/>
</dbReference>
<feature type="signal peptide" evidence="4">
    <location>
        <begin position="1"/>
        <end position="24"/>
    </location>
</feature>
<evidence type="ECO:0000256" key="5">
    <source>
        <dbReference type="PIRSR" id="PIRSR018168-1"/>
    </source>
</evidence>
<gene>
    <name evidence="10" type="ORF">B0I27_103439</name>
</gene>
<evidence type="ECO:0000256" key="1">
    <source>
        <dbReference type="ARBA" id="ARBA00007754"/>
    </source>
</evidence>
<comment type="caution">
    <text evidence="10">The sequence shown here is derived from an EMBL/GenBank/DDBJ whole genome shotgun (WGS) entry which is preliminary data.</text>
</comment>
<sequence>MIRLTLGKLILALLSLGICRGASAQRLADNKASAETQKLFGNLFRLKDEKILFGHQDALAYGYGWKYEDNRSDIKDITGEHPALYGWDIGGIEHGSQVNIDSVPFSKMKDFIRAAYDRGGVNTISWHLDNPVNGKSSWDTIPGSVEKILPGGEKHSVYNMWLDRVSEFMKDLKGSDGKLVPVLFRPFHELTGTWFWWGKRQCSSEDFKKLWIYTFDYLRSKKGVHNLIYVYNTADFASPEEFLERYPGNKYADVLSFDAYQFGSRENGSAFRKNTEAKMTIIAGLAKTKGKLIALAETGYEAIPDPVWWTEVLYPSISSQSVSFILMWRNAGFRPHNNDYHYYAPYPGHSSVADFLKFIKNERMVLQGEVTTLGLYK</sequence>
<dbReference type="PRINTS" id="PR00739">
    <property type="entry name" value="GLHYDRLASE26"/>
</dbReference>
<dbReference type="InterPro" id="IPR016714">
    <property type="entry name" value="MANB/E"/>
</dbReference>
<proteinExistence type="inferred from homology"/>
<reference evidence="10 11" key="1">
    <citation type="submission" date="2018-03" db="EMBL/GenBank/DDBJ databases">
        <title>Genomic Encyclopedia of Type Strains, Phase III (KMG-III): the genomes of soil and plant-associated and newly described type strains.</title>
        <authorList>
            <person name="Whitman W."/>
        </authorList>
    </citation>
    <scope>NUCLEOTIDE SEQUENCE [LARGE SCALE GENOMIC DNA]</scope>
    <source>
        <strain evidence="10 11">CGMCC 1.9313</strain>
    </source>
</reference>
<dbReference type="InterPro" id="IPR017853">
    <property type="entry name" value="GH"/>
</dbReference>
<dbReference type="PANTHER" id="PTHR40079:SF4">
    <property type="entry name" value="GH26 DOMAIN-CONTAINING PROTEIN-RELATED"/>
    <property type="match status" value="1"/>
</dbReference>
<dbReference type="PIRSF" id="PIRSF018168">
    <property type="entry name" value="Mannan-1_4-beta-mannosidase"/>
    <property type="match status" value="1"/>
</dbReference>
<comment type="catalytic activity">
    <reaction evidence="4">
        <text>Random hydrolysis of (1-&gt;4)-beta-D-mannosidic linkages in mannans, galactomannans and glucomannans.</text>
        <dbReference type="EC" id="3.2.1.78"/>
    </reaction>
</comment>
<keyword evidence="3 4" id="KW-0326">Glycosidase</keyword>
<keyword evidence="2 4" id="KW-0378">Hydrolase</keyword>
<feature type="binding site" evidence="6">
    <location>
        <position position="260"/>
    </location>
    <ligand>
        <name>substrate</name>
    </ligand>
</feature>
<dbReference type="GO" id="GO:0005576">
    <property type="term" value="C:extracellular region"/>
    <property type="evidence" value="ECO:0007669"/>
    <property type="project" value="UniProtKB-SubCell"/>
</dbReference>
<evidence type="ECO:0000256" key="6">
    <source>
        <dbReference type="PIRSR" id="PIRSR018168-2"/>
    </source>
</evidence>
<comment type="similarity">
    <text evidence="1 4 8">Belongs to the glycosyl hydrolase 26 family.</text>
</comment>
<dbReference type="InterPro" id="IPR022790">
    <property type="entry name" value="GH26_dom"/>
</dbReference>
<dbReference type="Pfam" id="PF02156">
    <property type="entry name" value="Glyco_hydro_26"/>
    <property type="match status" value="1"/>
</dbReference>
<dbReference type="PROSITE" id="PS51764">
    <property type="entry name" value="GH26"/>
    <property type="match status" value="1"/>
</dbReference>
<feature type="binding site" evidence="6">
    <location>
        <position position="127"/>
    </location>
    <ligand>
        <name>substrate</name>
    </ligand>
</feature>
<dbReference type="PANTHER" id="PTHR40079">
    <property type="entry name" value="MANNAN ENDO-1,4-BETA-MANNOSIDASE E-RELATED"/>
    <property type="match status" value="1"/>
</dbReference>
<dbReference type="InterPro" id="IPR000805">
    <property type="entry name" value="Glyco_hydro_26"/>
</dbReference>
<name>A0A2T0U7R8_9SPHI</name>
<dbReference type="OrthoDB" id="9803686at2"/>
<comment type="subcellular location">
    <subcellularLocation>
        <location evidence="4">Secreted</location>
    </subcellularLocation>
</comment>
<dbReference type="EMBL" id="PVTH01000003">
    <property type="protein sequence ID" value="PRY53966.1"/>
    <property type="molecule type" value="Genomic_DNA"/>
</dbReference>
<dbReference type="GO" id="GO:0006080">
    <property type="term" value="P:substituted mannan metabolic process"/>
    <property type="evidence" value="ECO:0007669"/>
    <property type="project" value="UniProtKB-UniRule"/>
</dbReference>
<dbReference type="SUPFAM" id="SSF51445">
    <property type="entry name" value="(Trans)glycosidases"/>
    <property type="match status" value="1"/>
</dbReference>
<keyword evidence="4" id="KW-0964">Secreted</keyword>
<evidence type="ECO:0000256" key="7">
    <source>
        <dbReference type="PIRSR" id="PIRSR018168-3"/>
    </source>
</evidence>
<evidence type="ECO:0000259" key="9">
    <source>
        <dbReference type="PROSITE" id="PS51764"/>
    </source>
</evidence>